<name>K5VR32_PHACS</name>
<dbReference type="RefSeq" id="XP_007402414.1">
    <property type="nucleotide sequence ID" value="XM_007402352.1"/>
</dbReference>
<proteinExistence type="inferred from homology"/>
<feature type="active site" evidence="3">
    <location>
        <position position="68"/>
    </location>
</feature>
<dbReference type="PROSITE" id="PS51767">
    <property type="entry name" value="PEPTIDASE_A1"/>
    <property type="match status" value="1"/>
</dbReference>
<dbReference type="KEGG" id="pco:PHACADRAFT_107685"/>
<dbReference type="InterPro" id="IPR001461">
    <property type="entry name" value="Aspartic_peptidase_A1"/>
</dbReference>
<dbReference type="Pfam" id="PF00026">
    <property type="entry name" value="Asp"/>
    <property type="match status" value="1"/>
</dbReference>
<evidence type="ECO:0000313" key="6">
    <source>
        <dbReference type="EMBL" id="EKM49034.1"/>
    </source>
</evidence>
<evidence type="ECO:0000313" key="7">
    <source>
        <dbReference type="Proteomes" id="UP000008370"/>
    </source>
</evidence>
<dbReference type="PANTHER" id="PTHR47966">
    <property type="entry name" value="BETA-SITE APP-CLEAVING ENZYME, ISOFORM A-RELATED"/>
    <property type="match status" value="1"/>
</dbReference>
<feature type="domain" description="Peptidase A1" evidence="5">
    <location>
        <begin position="50"/>
        <end position="367"/>
    </location>
</feature>
<dbReference type="InterPro" id="IPR001969">
    <property type="entry name" value="Aspartic_peptidase_AS"/>
</dbReference>
<sequence length="377" mass="39601">MSLTRSASLLSRDLVHVSHLQQLIKLGTVSEPSAYAGPISIPATNLILDYVVNIGIGNPPTNYSLLVDTGSSNTWVGASKAYVKTSTSVQTNDSVSVFYGTGSFGGTEFTDTVTLASGLVITNQSIGVANSSEGFPGVDGIMGIGPTDLTLGTLSPDTQSTIPTITDNLFSQGTIPRNLVAISFEPTTAANVINGELTFGGTDPRKFTGDISYAPLSTTPPASTFWGIDESITYGTSGINILNETAGIVDTGTTLLLIASDAAMRYQQATGAVLDNSTGLFRLTPSQFANLQSLFFHINGVTHEFPANAQAVPRALNEMFGGTNDYVYLVVSDIGTLGGGLGFIMGQAFLERFYTVFDTTNKRLGFATTPFTNATMD</sequence>
<dbReference type="MEROPS" id="A01.019"/>
<feature type="active site" evidence="3">
    <location>
        <position position="250"/>
    </location>
</feature>
<dbReference type="GO" id="GO:0004190">
    <property type="term" value="F:aspartic-type endopeptidase activity"/>
    <property type="evidence" value="ECO:0007669"/>
    <property type="project" value="UniProtKB-KW"/>
</dbReference>
<accession>K5VR32</accession>
<comment type="similarity">
    <text evidence="1 4">Belongs to the peptidase A1 family.</text>
</comment>
<dbReference type="OrthoDB" id="660550at2759"/>
<reference evidence="6 7" key="1">
    <citation type="journal article" date="2012" name="BMC Genomics">
        <title>Comparative genomics of the white-rot fungi, Phanerochaete carnosa and P. chrysosporium, to elucidate the genetic basis of the distinct wood types they colonize.</title>
        <authorList>
            <person name="Suzuki H."/>
            <person name="MacDonald J."/>
            <person name="Syed K."/>
            <person name="Salamov A."/>
            <person name="Hori C."/>
            <person name="Aerts A."/>
            <person name="Henrissat B."/>
            <person name="Wiebenga A."/>
            <person name="vanKuyk P.A."/>
            <person name="Barry K."/>
            <person name="Lindquist E."/>
            <person name="LaButti K."/>
            <person name="Lapidus A."/>
            <person name="Lucas S."/>
            <person name="Coutinho P."/>
            <person name="Gong Y."/>
            <person name="Samejima M."/>
            <person name="Mahadevan R."/>
            <person name="Abou-Zaid M."/>
            <person name="de Vries R.P."/>
            <person name="Igarashi K."/>
            <person name="Yadav J.S."/>
            <person name="Grigoriev I.V."/>
            <person name="Master E.R."/>
        </authorList>
    </citation>
    <scope>NUCLEOTIDE SEQUENCE [LARGE SCALE GENOMIC DNA]</scope>
    <source>
        <strain evidence="6 7">HHB-10118-sp</strain>
    </source>
</reference>
<dbReference type="HOGENOM" id="CLU_038846_0_0_1"/>
<evidence type="ECO:0000256" key="2">
    <source>
        <dbReference type="ARBA" id="ARBA00022750"/>
    </source>
</evidence>
<keyword evidence="7" id="KW-1185">Reference proteome</keyword>
<keyword evidence="4" id="KW-0645">Protease</keyword>
<dbReference type="GeneID" id="18907472"/>
<dbReference type="SUPFAM" id="SSF50630">
    <property type="entry name" value="Acid proteases"/>
    <property type="match status" value="1"/>
</dbReference>
<organism evidence="6 7">
    <name type="scientific">Phanerochaete carnosa (strain HHB-10118-sp)</name>
    <name type="common">White-rot fungus</name>
    <name type="synonym">Peniophora carnosa</name>
    <dbReference type="NCBI Taxonomy" id="650164"/>
    <lineage>
        <taxon>Eukaryota</taxon>
        <taxon>Fungi</taxon>
        <taxon>Dikarya</taxon>
        <taxon>Basidiomycota</taxon>
        <taxon>Agaricomycotina</taxon>
        <taxon>Agaricomycetes</taxon>
        <taxon>Polyporales</taxon>
        <taxon>Phanerochaetaceae</taxon>
        <taxon>Phanerochaete</taxon>
    </lineage>
</organism>
<dbReference type="EMBL" id="JH930584">
    <property type="protein sequence ID" value="EKM49034.1"/>
    <property type="molecule type" value="Genomic_DNA"/>
</dbReference>
<dbReference type="Proteomes" id="UP000008370">
    <property type="component" value="Unassembled WGS sequence"/>
</dbReference>
<evidence type="ECO:0000256" key="3">
    <source>
        <dbReference type="PIRSR" id="PIRSR601461-1"/>
    </source>
</evidence>
<evidence type="ECO:0000256" key="4">
    <source>
        <dbReference type="RuleBase" id="RU000454"/>
    </source>
</evidence>
<dbReference type="PANTHER" id="PTHR47966:SF51">
    <property type="entry name" value="BETA-SITE APP-CLEAVING ENZYME, ISOFORM A-RELATED"/>
    <property type="match status" value="1"/>
</dbReference>
<dbReference type="CDD" id="cd05471">
    <property type="entry name" value="pepsin_like"/>
    <property type="match status" value="1"/>
</dbReference>
<dbReference type="PROSITE" id="PS00141">
    <property type="entry name" value="ASP_PROTEASE"/>
    <property type="match status" value="2"/>
</dbReference>
<dbReference type="InterPro" id="IPR034164">
    <property type="entry name" value="Pepsin-like_dom"/>
</dbReference>
<dbReference type="Gene3D" id="2.40.70.10">
    <property type="entry name" value="Acid Proteases"/>
    <property type="match status" value="2"/>
</dbReference>
<keyword evidence="4" id="KW-0378">Hydrolase</keyword>
<protein>
    <recommendedName>
        <fullName evidence="5">Peptidase A1 domain-containing protein</fullName>
    </recommendedName>
</protein>
<dbReference type="InterPro" id="IPR033121">
    <property type="entry name" value="PEPTIDASE_A1"/>
</dbReference>
<dbReference type="InterPro" id="IPR021109">
    <property type="entry name" value="Peptidase_aspartic_dom_sf"/>
</dbReference>
<gene>
    <name evidence="6" type="ORF">PHACADRAFT_107685</name>
</gene>
<evidence type="ECO:0000256" key="1">
    <source>
        <dbReference type="ARBA" id="ARBA00007447"/>
    </source>
</evidence>
<evidence type="ECO:0000259" key="5">
    <source>
        <dbReference type="PROSITE" id="PS51767"/>
    </source>
</evidence>
<keyword evidence="2 4" id="KW-0064">Aspartyl protease</keyword>
<dbReference type="FunCoup" id="K5VR32">
    <property type="interactions" value="60"/>
</dbReference>
<dbReference type="GO" id="GO:0006508">
    <property type="term" value="P:proteolysis"/>
    <property type="evidence" value="ECO:0007669"/>
    <property type="project" value="UniProtKB-KW"/>
</dbReference>
<dbReference type="InParanoid" id="K5VR32"/>
<dbReference type="AlphaFoldDB" id="K5VR32"/>
<dbReference type="PRINTS" id="PR00792">
    <property type="entry name" value="PEPSIN"/>
</dbReference>